<dbReference type="SUPFAM" id="SSF53474">
    <property type="entry name" value="alpha/beta-Hydrolases"/>
    <property type="match status" value="1"/>
</dbReference>
<feature type="domain" description="AB hydrolase-1" evidence="1">
    <location>
        <begin position="42"/>
        <end position="127"/>
    </location>
</feature>
<evidence type="ECO:0000259" key="1">
    <source>
        <dbReference type="Pfam" id="PF12697"/>
    </source>
</evidence>
<keyword evidence="3" id="KW-1185">Reference proteome</keyword>
<sequence length="169" mass="18375">MIAALSEHESFTLPDNRTLSYALYGSPVPRTTLIYSHSTPSSRLEGRLWHAACVRHHIRLIAPDRPGCGLSTFQRNRCILDWPTDVLALLDHLKIHDFYLLGVGAGAAYALAGAQSVGERLKGVGAVGACWNGSDGMGGGMVLQSRICCWKDSWESRVETPIPPSLKTC</sequence>
<name>E4ZIM3_LEPMJ</name>
<dbReference type="PANTHER" id="PTHR43433:SF10">
    <property type="entry name" value="AB HYDROLASE-1 DOMAIN-CONTAINING PROTEIN"/>
    <property type="match status" value="1"/>
</dbReference>
<dbReference type="OrthoDB" id="294702at2759"/>
<proteinExistence type="predicted"/>
<dbReference type="VEuPathDB" id="FungiDB:LEMA_P060780.1"/>
<dbReference type="STRING" id="985895.E4ZIM3"/>
<reference evidence="3" key="1">
    <citation type="journal article" date="2011" name="Nat. Commun.">
        <title>Effector diversification within compartments of the Leptosphaeria maculans genome affected by Repeat-Induced Point mutations.</title>
        <authorList>
            <person name="Rouxel T."/>
            <person name="Grandaubert J."/>
            <person name="Hane J.K."/>
            <person name="Hoede C."/>
            <person name="van de Wouw A.P."/>
            <person name="Couloux A."/>
            <person name="Dominguez V."/>
            <person name="Anthouard V."/>
            <person name="Bally P."/>
            <person name="Bourras S."/>
            <person name="Cozijnsen A.J."/>
            <person name="Ciuffetti L.M."/>
            <person name="Degrave A."/>
            <person name="Dilmaghani A."/>
            <person name="Duret L."/>
            <person name="Fudal I."/>
            <person name="Goodwin S.B."/>
            <person name="Gout L."/>
            <person name="Glaser N."/>
            <person name="Linglin J."/>
            <person name="Kema G.H.J."/>
            <person name="Lapalu N."/>
            <person name="Lawrence C.B."/>
            <person name="May K."/>
            <person name="Meyer M."/>
            <person name="Ollivier B."/>
            <person name="Poulain J."/>
            <person name="Schoch C.L."/>
            <person name="Simon A."/>
            <person name="Spatafora J.W."/>
            <person name="Stachowiak A."/>
            <person name="Turgeon B.G."/>
            <person name="Tyler B.M."/>
            <person name="Vincent D."/>
            <person name="Weissenbach J."/>
            <person name="Amselem J."/>
            <person name="Quesneville H."/>
            <person name="Oliver R.P."/>
            <person name="Wincker P."/>
            <person name="Balesdent M.-H."/>
            <person name="Howlett B.J."/>
        </authorList>
    </citation>
    <scope>NUCLEOTIDE SEQUENCE [LARGE SCALE GENOMIC DNA]</scope>
    <source>
        <strain evidence="3">JN3 / isolate v23.1.3 / race Av1-4-5-6-7-8</strain>
    </source>
</reference>
<dbReference type="EMBL" id="FP929065">
    <property type="protein sequence ID" value="CBX91044.1"/>
    <property type="molecule type" value="Genomic_DNA"/>
</dbReference>
<dbReference type="OMA" id="MESIGCA"/>
<dbReference type="InterPro" id="IPR029058">
    <property type="entry name" value="AB_hydrolase_fold"/>
</dbReference>
<dbReference type="AlphaFoldDB" id="E4ZIM3"/>
<gene>
    <name evidence="2" type="ORF">LEMA_P060780.1</name>
</gene>
<dbReference type="Pfam" id="PF12697">
    <property type="entry name" value="Abhydrolase_6"/>
    <property type="match status" value="1"/>
</dbReference>
<dbReference type="PANTHER" id="PTHR43433">
    <property type="entry name" value="HYDROLASE, ALPHA/BETA FOLD FAMILY PROTEIN"/>
    <property type="match status" value="1"/>
</dbReference>
<protein>
    <recommendedName>
        <fullName evidence="1">AB hydrolase-1 domain-containing protein</fullName>
    </recommendedName>
</protein>
<dbReference type="Proteomes" id="UP000002668">
    <property type="component" value="Genome"/>
</dbReference>
<organism evidence="3">
    <name type="scientific">Leptosphaeria maculans (strain JN3 / isolate v23.1.3 / race Av1-4-5-6-7-8)</name>
    <name type="common">Blackleg fungus</name>
    <name type="synonym">Phoma lingam</name>
    <dbReference type="NCBI Taxonomy" id="985895"/>
    <lineage>
        <taxon>Eukaryota</taxon>
        <taxon>Fungi</taxon>
        <taxon>Dikarya</taxon>
        <taxon>Ascomycota</taxon>
        <taxon>Pezizomycotina</taxon>
        <taxon>Dothideomycetes</taxon>
        <taxon>Pleosporomycetidae</taxon>
        <taxon>Pleosporales</taxon>
        <taxon>Pleosporineae</taxon>
        <taxon>Leptosphaeriaceae</taxon>
        <taxon>Plenodomus</taxon>
        <taxon>Plenodomus lingam/Leptosphaeria maculans species complex</taxon>
    </lineage>
</organism>
<dbReference type="Gene3D" id="3.40.50.1820">
    <property type="entry name" value="alpha/beta hydrolase"/>
    <property type="match status" value="1"/>
</dbReference>
<evidence type="ECO:0000313" key="2">
    <source>
        <dbReference type="EMBL" id="CBX91044.1"/>
    </source>
</evidence>
<evidence type="ECO:0000313" key="3">
    <source>
        <dbReference type="Proteomes" id="UP000002668"/>
    </source>
</evidence>
<dbReference type="InterPro" id="IPR050471">
    <property type="entry name" value="AB_hydrolase"/>
</dbReference>
<accession>E4ZIM3</accession>
<dbReference type="InParanoid" id="E4ZIM3"/>
<dbReference type="HOGENOM" id="CLU_1578802_0_0_1"/>
<dbReference type="eggNOG" id="KOG1198">
    <property type="taxonomic scope" value="Eukaryota"/>
</dbReference>
<dbReference type="InterPro" id="IPR000073">
    <property type="entry name" value="AB_hydrolase_1"/>
</dbReference>